<dbReference type="KEGG" id="fcy:FRACYDRAFT_183670"/>
<reference evidence="1 2" key="1">
    <citation type="submission" date="2016-09" db="EMBL/GenBank/DDBJ databases">
        <title>Extensive genetic diversity and differential bi-allelic expression allows diatom success in the polar Southern Ocean.</title>
        <authorList>
            <consortium name="DOE Joint Genome Institute"/>
            <person name="Mock T."/>
            <person name="Otillar R.P."/>
            <person name="Strauss J."/>
            <person name="Dupont C."/>
            <person name="Frickenhaus S."/>
            <person name="Maumus F."/>
            <person name="Mcmullan M."/>
            <person name="Sanges R."/>
            <person name="Schmutz J."/>
            <person name="Toseland A."/>
            <person name="Valas R."/>
            <person name="Veluchamy A."/>
            <person name="Ward B.J."/>
            <person name="Allen A."/>
            <person name="Barry K."/>
            <person name="Falciatore A."/>
            <person name="Ferrante M."/>
            <person name="Fortunato A.E."/>
            <person name="Gloeckner G."/>
            <person name="Gruber A."/>
            <person name="Hipkin R."/>
            <person name="Janech M."/>
            <person name="Kroth P."/>
            <person name="Leese F."/>
            <person name="Lindquist E."/>
            <person name="Lyon B.R."/>
            <person name="Martin J."/>
            <person name="Mayer C."/>
            <person name="Parker M."/>
            <person name="Quesneville H."/>
            <person name="Raymond J."/>
            <person name="Uhlig C."/>
            <person name="Valentin K.U."/>
            <person name="Worden A.Z."/>
            <person name="Armbrust E.V."/>
            <person name="Bowler C."/>
            <person name="Green B."/>
            <person name="Moulton V."/>
            <person name="Van Oosterhout C."/>
            <person name="Grigoriev I."/>
        </authorList>
    </citation>
    <scope>NUCLEOTIDE SEQUENCE [LARGE SCALE GENOMIC DNA]</scope>
    <source>
        <strain evidence="1 2">CCMP1102</strain>
    </source>
</reference>
<dbReference type="EMBL" id="KV784356">
    <property type="protein sequence ID" value="OEU19038.1"/>
    <property type="molecule type" value="Genomic_DNA"/>
</dbReference>
<evidence type="ECO:0000313" key="1">
    <source>
        <dbReference type="EMBL" id="OEU19038.1"/>
    </source>
</evidence>
<dbReference type="GO" id="GO:0008967">
    <property type="term" value="F:phosphoglycolate phosphatase activity"/>
    <property type="evidence" value="ECO:0007669"/>
    <property type="project" value="TreeGrafter"/>
</dbReference>
<dbReference type="GO" id="GO:0006281">
    <property type="term" value="P:DNA repair"/>
    <property type="evidence" value="ECO:0007669"/>
    <property type="project" value="TreeGrafter"/>
</dbReference>
<dbReference type="InterPro" id="IPR050155">
    <property type="entry name" value="HAD-like_hydrolase_sf"/>
</dbReference>
<protein>
    <submittedName>
        <fullName evidence="1">HAD-like protein</fullName>
    </submittedName>
</protein>
<dbReference type="Pfam" id="PF00702">
    <property type="entry name" value="Hydrolase"/>
    <property type="match status" value="1"/>
</dbReference>
<dbReference type="PANTHER" id="PTHR43434:SF1">
    <property type="entry name" value="PHOSPHOGLYCOLATE PHOSPHATASE"/>
    <property type="match status" value="1"/>
</dbReference>
<dbReference type="OrthoDB" id="1065058at2759"/>
<dbReference type="InParanoid" id="A0A1E7FLJ3"/>
<dbReference type="NCBIfam" id="TIGR01509">
    <property type="entry name" value="HAD-SF-IA-v3"/>
    <property type="match status" value="1"/>
</dbReference>
<evidence type="ECO:0000313" key="2">
    <source>
        <dbReference type="Proteomes" id="UP000095751"/>
    </source>
</evidence>
<dbReference type="SFLD" id="SFLDG01129">
    <property type="entry name" value="C1.5:_HAD__Beta-PGM__Phosphata"/>
    <property type="match status" value="1"/>
</dbReference>
<dbReference type="PANTHER" id="PTHR43434">
    <property type="entry name" value="PHOSPHOGLYCOLATE PHOSPHATASE"/>
    <property type="match status" value="1"/>
</dbReference>
<keyword evidence="2" id="KW-1185">Reference proteome</keyword>
<organism evidence="1 2">
    <name type="scientific">Fragilariopsis cylindrus CCMP1102</name>
    <dbReference type="NCBI Taxonomy" id="635003"/>
    <lineage>
        <taxon>Eukaryota</taxon>
        <taxon>Sar</taxon>
        <taxon>Stramenopiles</taxon>
        <taxon>Ochrophyta</taxon>
        <taxon>Bacillariophyta</taxon>
        <taxon>Bacillariophyceae</taxon>
        <taxon>Bacillariophycidae</taxon>
        <taxon>Bacillariales</taxon>
        <taxon>Bacillariaceae</taxon>
        <taxon>Fragilariopsis</taxon>
    </lineage>
</organism>
<name>A0A1E7FLJ3_9STRA</name>
<proteinExistence type="predicted"/>
<dbReference type="SFLD" id="SFLDS00003">
    <property type="entry name" value="Haloacid_Dehalogenase"/>
    <property type="match status" value="1"/>
</dbReference>
<dbReference type="AlphaFoldDB" id="A0A1E7FLJ3"/>
<dbReference type="Gene3D" id="3.40.50.1000">
    <property type="entry name" value="HAD superfamily/HAD-like"/>
    <property type="match status" value="1"/>
</dbReference>
<dbReference type="Proteomes" id="UP000095751">
    <property type="component" value="Unassembled WGS sequence"/>
</dbReference>
<gene>
    <name evidence="1" type="ORF">FRACYDRAFT_183670</name>
</gene>
<dbReference type="SUPFAM" id="SSF56784">
    <property type="entry name" value="HAD-like"/>
    <property type="match status" value="1"/>
</dbReference>
<dbReference type="InterPro" id="IPR036412">
    <property type="entry name" value="HAD-like_sf"/>
</dbReference>
<accession>A0A1E7FLJ3</accession>
<sequence>MSNEDETIDTAAVGASVVTSTESNSKRSGSSSGGASDNNIVKTIIFDVDDTLYDVASGFTIHRQGEVIYQYMVDHLQFKSIEEAKIIRDKYFKLYHSTGKALTVAQSEDELPVGAPTFDIQHMAQYWVDHLNYNILWGCDSTYASTTKKNYDKLKKSIKIVAFSNGPRSYVVKVLKTLQLWDLFGSNEDADDGKYVFGVDDVLPYCKPEKESFEKIFDTTGKTIRPEECIMVEDSMKNIRAAKALGMKTILITGSSEDGRDLSGDAPSTNDPAVDIAFQTIEEMKTKLPGLWQNPSIFEPY</sequence>
<dbReference type="InterPro" id="IPR023214">
    <property type="entry name" value="HAD_sf"/>
</dbReference>
<dbReference type="InterPro" id="IPR006439">
    <property type="entry name" value="HAD-SF_hydro_IA"/>
</dbReference>